<evidence type="ECO:0000313" key="1">
    <source>
        <dbReference type="EMBL" id="TGO28810.1"/>
    </source>
</evidence>
<comment type="caution">
    <text evidence="1">The sequence shown here is derived from an EMBL/GenBank/DDBJ whole genome shotgun (WGS) entry which is preliminary data.</text>
</comment>
<sequence length="62" mass="7348">MDEEWIPEHKVLYFIQTLPGKNKKIFIWHREQKLDLLFGSGGSISRWGINGEKFNIEVPEFT</sequence>
<dbReference type="AlphaFoldDB" id="A0A4Z1G007"/>
<reference evidence="1 2" key="1">
    <citation type="submission" date="2017-12" db="EMBL/GenBank/DDBJ databases">
        <title>Comparative genomics of Botrytis spp.</title>
        <authorList>
            <person name="Valero-Jimenez C.A."/>
            <person name="Tapia P."/>
            <person name="Veloso J."/>
            <person name="Silva-Moreno E."/>
            <person name="Staats M."/>
            <person name="Valdes J.H."/>
            <person name="Van Kan J.A.L."/>
        </authorList>
    </citation>
    <scope>NUCLEOTIDE SEQUENCE [LARGE SCALE GENOMIC DNA]</scope>
    <source>
        <strain evidence="1 2">Bp0003</strain>
    </source>
</reference>
<keyword evidence="2" id="KW-1185">Reference proteome</keyword>
<accession>A0A4Z1G007</accession>
<name>A0A4Z1G007_9HELO</name>
<proteinExistence type="predicted"/>
<organism evidence="1 2">
    <name type="scientific">Botrytis paeoniae</name>
    <dbReference type="NCBI Taxonomy" id="278948"/>
    <lineage>
        <taxon>Eukaryota</taxon>
        <taxon>Fungi</taxon>
        <taxon>Dikarya</taxon>
        <taxon>Ascomycota</taxon>
        <taxon>Pezizomycotina</taxon>
        <taxon>Leotiomycetes</taxon>
        <taxon>Helotiales</taxon>
        <taxon>Sclerotiniaceae</taxon>
        <taxon>Botrytis</taxon>
    </lineage>
</organism>
<evidence type="ECO:0000313" key="2">
    <source>
        <dbReference type="Proteomes" id="UP000297910"/>
    </source>
</evidence>
<dbReference type="Proteomes" id="UP000297910">
    <property type="component" value="Unassembled WGS sequence"/>
</dbReference>
<dbReference type="EMBL" id="PQXI01000023">
    <property type="protein sequence ID" value="TGO28810.1"/>
    <property type="molecule type" value="Genomic_DNA"/>
</dbReference>
<protein>
    <submittedName>
        <fullName evidence="1">Uncharacterized protein</fullName>
    </submittedName>
</protein>
<gene>
    <name evidence="1" type="ORF">BPAE_0023g00760</name>
</gene>